<dbReference type="EMBL" id="CP023284">
    <property type="protein sequence ID" value="ATA53138.1"/>
    <property type="molecule type" value="Genomic_DNA"/>
</dbReference>
<dbReference type="RefSeq" id="WP_095744014.1">
    <property type="nucleotide sequence ID" value="NZ_CP023284.1"/>
</dbReference>
<accession>A0A250DFK1</accession>
<name>A0A250DFK1_9BURK</name>
<reference evidence="1 2" key="1">
    <citation type="submission" date="2017-09" db="EMBL/GenBank/DDBJ databases">
        <title>The diverse metabolic capabilities of V. boronicumulans make it an excellent choice for continued studies on novel biodegradation.</title>
        <authorList>
            <person name="Sun S."/>
        </authorList>
    </citation>
    <scope>NUCLEOTIDE SEQUENCE [LARGE SCALE GENOMIC DNA]</scope>
    <source>
        <strain evidence="1 2">J1</strain>
    </source>
</reference>
<sequence length="61" mass="6913">MLALDEDFLVRVDRVILACKQSDPHQLEQVRCAAEEETRLAIMTNAHGLEQRRGHGRDGGR</sequence>
<evidence type="ECO:0000313" key="1">
    <source>
        <dbReference type="EMBL" id="ATA53138.1"/>
    </source>
</evidence>
<protein>
    <submittedName>
        <fullName evidence="1">Uncharacterized protein</fullName>
    </submittedName>
</protein>
<gene>
    <name evidence="1" type="ORF">CKY39_07885</name>
</gene>
<dbReference type="Proteomes" id="UP000217154">
    <property type="component" value="Chromosome"/>
</dbReference>
<proteinExistence type="predicted"/>
<organism evidence="1 2">
    <name type="scientific">Variovorax boronicumulans</name>
    <dbReference type="NCBI Taxonomy" id="436515"/>
    <lineage>
        <taxon>Bacteria</taxon>
        <taxon>Pseudomonadati</taxon>
        <taxon>Pseudomonadota</taxon>
        <taxon>Betaproteobacteria</taxon>
        <taxon>Burkholderiales</taxon>
        <taxon>Comamonadaceae</taxon>
        <taxon>Variovorax</taxon>
    </lineage>
</organism>
<dbReference type="AlphaFoldDB" id="A0A250DFK1"/>
<dbReference type="KEGG" id="vbo:CKY39_07885"/>
<evidence type="ECO:0000313" key="2">
    <source>
        <dbReference type="Proteomes" id="UP000217154"/>
    </source>
</evidence>